<reference evidence="5 6" key="1">
    <citation type="submission" date="2019-07" db="EMBL/GenBank/DDBJ databases">
        <title>Whole genome shotgun sequence of Adhaeribacter aerolatus NBRC 106133.</title>
        <authorList>
            <person name="Hosoyama A."/>
            <person name="Uohara A."/>
            <person name="Ohji S."/>
            <person name="Ichikawa N."/>
        </authorList>
    </citation>
    <scope>NUCLEOTIDE SEQUENCE [LARGE SCALE GENOMIC DNA]</scope>
    <source>
        <strain evidence="5 6">NBRC 106133</strain>
    </source>
</reference>
<dbReference type="OrthoDB" id="9814448at2"/>
<dbReference type="InterPro" id="IPR051012">
    <property type="entry name" value="CellSynth/LPSAsmb/PSIAsmb"/>
</dbReference>
<evidence type="ECO:0000313" key="5">
    <source>
        <dbReference type="EMBL" id="GEO03653.1"/>
    </source>
</evidence>
<feature type="repeat" description="TPR" evidence="3">
    <location>
        <begin position="654"/>
        <end position="687"/>
    </location>
</feature>
<comment type="caution">
    <text evidence="5">The sequence shown here is derived from an EMBL/GenBank/DDBJ whole genome shotgun (WGS) entry which is preliminary data.</text>
</comment>
<evidence type="ECO:0000256" key="4">
    <source>
        <dbReference type="SAM" id="MobiDB-lite"/>
    </source>
</evidence>
<accession>A0A512AVD8</accession>
<dbReference type="Pfam" id="PF13174">
    <property type="entry name" value="TPR_6"/>
    <property type="match status" value="5"/>
</dbReference>
<dbReference type="AlphaFoldDB" id="A0A512AVD8"/>
<dbReference type="InterPro" id="IPR011990">
    <property type="entry name" value="TPR-like_helical_dom_sf"/>
</dbReference>
<evidence type="ECO:0000256" key="3">
    <source>
        <dbReference type="PROSITE-ProRule" id="PRU00339"/>
    </source>
</evidence>
<name>A0A512AVD8_9BACT</name>
<feature type="compositionally biased region" description="Polar residues" evidence="4">
    <location>
        <begin position="1008"/>
        <end position="1019"/>
    </location>
</feature>
<dbReference type="RefSeq" id="WP_146896232.1">
    <property type="nucleotide sequence ID" value="NZ_BJYS01000007.1"/>
</dbReference>
<feature type="repeat" description="TPR" evidence="3">
    <location>
        <begin position="545"/>
        <end position="578"/>
    </location>
</feature>
<evidence type="ECO:0000256" key="2">
    <source>
        <dbReference type="ARBA" id="ARBA00022803"/>
    </source>
</evidence>
<organism evidence="5 6">
    <name type="scientific">Adhaeribacter aerolatus</name>
    <dbReference type="NCBI Taxonomy" id="670289"/>
    <lineage>
        <taxon>Bacteria</taxon>
        <taxon>Pseudomonadati</taxon>
        <taxon>Bacteroidota</taxon>
        <taxon>Cytophagia</taxon>
        <taxon>Cytophagales</taxon>
        <taxon>Hymenobacteraceae</taxon>
        <taxon>Adhaeribacter</taxon>
    </lineage>
</organism>
<gene>
    <name evidence="5" type="ORF">AAE02nite_13170</name>
</gene>
<dbReference type="InterPro" id="IPR019734">
    <property type="entry name" value="TPR_rpt"/>
</dbReference>
<dbReference type="SMART" id="SM00028">
    <property type="entry name" value="TPR"/>
    <property type="match status" value="14"/>
</dbReference>
<keyword evidence="6" id="KW-1185">Reference proteome</keyword>
<dbReference type="Gene3D" id="1.25.40.10">
    <property type="entry name" value="Tetratricopeptide repeat domain"/>
    <property type="match status" value="9"/>
</dbReference>
<keyword evidence="2 3" id="KW-0802">TPR repeat</keyword>
<keyword evidence="1" id="KW-0677">Repeat</keyword>
<dbReference type="PANTHER" id="PTHR45586:SF1">
    <property type="entry name" value="LIPOPOLYSACCHARIDE ASSEMBLY PROTEIN B"/>
    <property type="match status" value="1"/>
</dbReference>
<dbReference type="EMBL" id="BJYS01000007">
    <property type="protein sequence ID" value="GEO03653.1"/>
    <property type="molecule type" value="Genomic_DNA"/>
</dbReference>
<dbReference type="SMART" id="SM00671">
    <property type="entry name" value="SEL1"/>
    <property type="match status" value="6"/>
</dbReference>
<evidence type="ECO:0000313" key="6">
    <source>
        <dbReference type="Proteomes" id="UP000321532"/>
    </source>
</evidence>
<protein>
    <submittedName>
        <fullName evidence="5">Uncharacterized protein</fullName>
    </submittedName>
</protein>
<dbReference type="PROSITE" id="PS50005">
    <property type="entry name" value="TPR"/>
    <property type="match status" value="3"/>
</dbReference>
<proteinExistence type="predicted"/>
<sequence length="1019" mass="115749">MNKFHKIIITSALVSGAHWAEAQHQQAFTSKERFYQEGLELFDRQLYGAAQQAFAKYVSLQQDDAQAADAQYYYAVSGLYLLHNNAENLILDFASAYPAHPKASLAYYELGLFYFNKKNYNKAVEYLEKVPTNKLDNKQAKEAEFKLGYAYFAQKDFKKAKPLFDRSKTGDHGFVYAANYYAGYIAYRDGDYASAKKDLREAEKNEAYKQIVPYMLTEISYKEGDLKEVVSYGERVLKSNPLPQNADEIRALVGDAYFQQGDYKNANRYFNEYVKGKRTIEDNLEYKIGFSYYKVDDYKNAITYLKNVALQKNALGQNAAYHLGLSYLKEKNPQFALTAFDQARRQEFDKQITEASYIKYAQLNYETGNFSEVINAMAEFNKKFPKSKFASEADDILSESYLNSNNYAEAIRHIESLSNRSERINQTYQRVTYYQGVKLFNDSRFQEAVQMLDKSLQFPYDNELKAASHFLKGEAYSIAQRYNDAINSYGAVFRTAKANKTEYYPKTRYGIGYAYYNTKQYDKAQTHFNAYISDSEAKSNPAYLNDALIRLADCYYIAKNYPQALKLYDQAIAQNAQDRDYAYFQRGVIFGLTGRREEADQSLRTLLAQYPKSQYADEGIYQKAILDFEAGSYATAISGFSDLIVNRSASRLVPFALQKRGLAYNNLKKPNEAIADFKRVLDEYPSSKIASNALLSLQETMAANNQSEGVEPYIARFRAANPQSNALESIEFEAAKTLYFNEKYAQAITKLEAYIKAYPNTTFAGDAKYFLADAYLKSNKKDQALVQFRQVVADNQTEYMNRALQRTAELEFEGKNYAEAIKYYSRLSETPANKREQANALMGMMRSYFLLNDYANTTKVADQLIAEGNAALNAYNSALLFKAKATYAQGNLDEALKQFTATATSATDVNGAEAQYAIAEIYYKQNKYKESLEAAQKVSANFANYDYWLVKSFLLIADNYVAQKETFQAKATLNSIIENATIKELVDEAKAKLTALDQPAAAPAPAPDTTSTSEANPNK</sequence>
<dbReference type="Pfam" id="PF13432">
    <property type="entry name" value="TPR_16"/>
    <property type="match status" value="3"/>
</dbReference>
<evidence type="ECO:0000256" key="1">
    <source>
        <dbReference type="ARBA" id="ARBA00022737"/>
    </source>
</evidence>
<dbReference type="PANTHER" id="PTHR45586">
    <property type="entry name" value="TPR REPEAT-CONTAINING PROTEIN PA4667"/>
    <property type="match status" value="1"/>
</dbReference>
<feature type="repeat" description="TPR" evidence="3">
    <location>
        <begin position="104"/>
        <end position="137"/>
    </location>
</feature>
<feature type="region of interest" description="Disordered" evidence="4">
    <location>
        <begin position="997"/>
        <end position="1019"/>
    </location>
</feature>
<dbReference type="Proteomes" id="UP000321532">
    <property type="component" value="Unassembled WGS sequence"/>
</dbReference>
<dbReference type="SUPFAM" id="SSF48452">
    <property type="entry name" value="TPR-like"/>
    <property type="match status" value="6"/>
</dbReference>
<dbReference type="InterPro" id="IPR006597">
    <property type="entry name" value="Sel1-like"/>
</dbReference>
<dbReference type="Pfam" id="PF13181">
    <property type="entry name" value="TPR_8"/>
    <property type="match status" value="1"/>
</dbReference>